<keyword evidence="2" id="KW-0285">Flavoprotein</keyword>
<keyword evidence="6" id="KW-0408">Iron</keyword>
<evidence type="ECO:0000256" key="7">
    <source>
        <dbReference type="ARBA" id="ARBA00023014"/>
    </source>
</evidence>
<comment type="caution">
    <text evidence="10">The sequence shown here is derived from an EMBL/GenBank/DDBJ whole genome shotgun (WGS) entry which is preliminary data.</text>
</comment>
<dbReference type="InterPro" id="IPR001041">
    <property type="entry name" value="2Fe-2S_ferredoxin-type"/>
</dbReference>
<dbReference type="InterPro" id="IPR017938">
    <property type="entry name" value="Riboflavin_synthase-like_b-brl"/>
</dbReference>
<dbReference type="EMBL" id="JAVDXX010000001">
    <property type="protein sequence ID" value="MDR7294479.1"/>
    <property type="molecule type" value="Genomic_DNA"/>
</dbReference>
<dbReference type="InterPro" id="IPR039261">
    <property type="entry name" value="FNR_nucleotide-bd"/>
</dbReference>
<dbReference type="Gene3D" id="3.40.50.80">
    <property type="entry name" value="Nucleotide-binding domain of ferredoxin-NADP reductase (FNR) module"/>
    <property type="match status" value="1"/>
</dbReference>
<evidence type="ECO:0000313" key="10">
    <source>
        <dbReference type="EMBL" id="MDR7294479.1"/>
    </source>
</evidence>
<dbReference type="Gene3D" id="3.10.20.30">
    <property type="match status" value="1"/>
</dbReference>
<keyword evidence="3" id="KW-0001">2Fe-2S</keyword>
<organism evidence="10 11">
    <name type="scientific">Pseudoglutamicibacter albus</name>
    <dbReference type="NCBI Taxonomy" id="98671"/>
    <lineage>
        <taxon>Bacteria</taxon>
        <taxon>Bacillati</taxon>
        <taxon>Actinomycetota</taxon>
        <taxon>Actinomycetes</taxon>
        <taxon>Micrococcales</taxon>
        <taxon>Micrococcaceae</taxon>
        <taxon>Pseudoglutamicibacter</taxon>
    </lineage>
</organism>
<comment type="cofactor">
    <cofactor evidence="1">
        <name>FAD</name>
        <dbReference type="ChEBI" id="CHEBI:57692"/>
    </cofactor>
</comment>
<keyword evidence="11" id="KW-1185">Reference proteome</keyword>
<sequence>MTPTATEETPELIDVVVDEVDDIAEGVLSLVLRRRDGQEFPHWTPGSHIDLHLGNGLIRQYSLWSPMDDLTQLRVGVLRTLDSRGGSEWIHDNLRAGERLSISAPRNNFPLVDSRKYMFVAGGIGITPLVSMIQQVEEQGREWQLYYGGRSRASMALVEQLEEQYGTEKVHIFDEDGRGRLDLESILALPRAHMLIYACGPGGMLEAIEDFCMGWPPGSLHTERFVAGTLGAAGNQDPFSVELARSGKEFTVPPEKSILEVMEENGTRVLSSCRAGLCGTCETRIISGEVEHRDAALTQEDKDAGDVMMVCVSRAAAGCNRLVLDL</sequence>
<dbReference type="Pfam" id="PF00175">
    <property type="entry name" value="NAD_binding_1"/>
    <property type="match status" value="1"/>
</dbReference>
<reference evidence="10" key="1">
    <citation type="submission" date="2023-07" db="EMBL/GenBank/DDBJ databases">
        <title>Sequencing the genomes of 1000 actinobacteria strains.</title>
        <authorList>
            <person name="Klenk H.-P."/>
        </authorList>
    </citation>
    <scope>NUCLEOTIDE SEQUENCE</scope>
    <source>
        <strain evidence="10">DSM 13068</strain>
    </source>
</reference>
<evidence type="ECO:0000256" key="1">
    <source>
        <dbReference type="ARBA" id="ARBA00001974"/>
    </source>
</evidence>
<dbReference type="SUPFAM" id="SSF54292">
    <property type="entry name" value="2Fe-2S ferredoxin-like"/>
    <property type="match status" value="1"/>
</dbReference>
<keyword evidence="4" id="KW-0479">Metal-binding</keyword>
<dbReference type="CDD" id="cd06185">
    <property type="entry name" value="PDR_like"/>
    <property type="match status" value="1"/>
</dbReference>
<keyword evidence="5" id="KW-0560">Oxidoreductase</keyword>
<dbReference type="PANTHER" id="PTHR47354">
    <property type="entry name" value="NADH OXIDOREDUCTASE HCR"/>
    <property type="match status" value="1"/>
</dbReference>
<accession>A0ABU1Z1I0</accession>
<name>A0ABU1Z1I0_9MICC</name>
<evidence type="ECO:0000256" key="5">
    <source>
        <dbReference type="ARBA" id="ARBA00023002"/>
    </source>
</evidence>
<gene>
    <name evidence="10" type="ORF">J2S67_001747</name>
</gene>
<dbReference type="Pfam" id="PF00111">
    <property type="entry name" value="Fer2"/>
    <property type="match status" value="1"/>
</dbReference>
<evidence type="ECO:0000259" key="9">
    <source>
        <dbReference type="PROSITE" id="PS51384"/>
    </source>
</evidence>
<dbReference type="InterPro" id="IPR001433">
    <property type="entry name" value="OxRdtase_FAD/NAD-bd"/>
</dbReference>
<proteinExistence type="predicted"/>
<feature type="domain" description="FAD-binding FR-type" evidence="9">
    <location>
        <begin position="10"/>
        <end position="112"/>
    </location>
</feature>
<evidence type="ECO:0000313" key="11">
    <source>
        <dbReference type="Proteomes" id="UP001180715"/>
    </source>
</evidence>
<dbReference type="InterPro" id="IPR036010">
    <property type="entry name" value="2Fe-2S_ferredoxin-like_sf"/>
</dbReference>
<dbReference type="PANTHER" id="PTHR47354:SF1">
    <property type="entry name" value="CARNITINE MONOOXYGENASE REDUCTASE SUBUNIT"/>
    <property type="match status" value="1"/>
</dbReference>
<dbReference type="InterPro" id="IPR050415">
    <property type="entry name" value="MRET"/>
</dbReference>
<evidence type="ECO:0000256" key="2">
    <source>
        <dbReference type="ARBA" id="ARBA00022630"/>
    </source>
</evidence>
<dbReference type="SUPFAM" id="SSF63380">
    <property type="entry name" value="Riboflavin synthase domain-like"/>
    <property type="match status" value="1"/>
</dbReference>
<dbReference type="PROSITE" id="PS51085">
    <property type="entry name" value="2FE2S_FER_2"/>
    <property type="match status" value="1"/>
</dbReference>
<feature type="domain" description="2Fe-2S ferredoxin-type" evidence="8">
    <location>
        <begin position="239"/>
        <end position="326"/>
    </location>
</feature>
<dbReference type="RefSeq" id="WP_070507473.1">
    <property type="nucleotide sequence ID" value="NZ_JAKRCW010000011.1"/>
</dbReference>
<dbReference type="SUPFAM" id="SSF52343">
    <property type="entry name" value="Ferredoxin reductase-like, C-terminal NADP-linked domain"/>
    <property type="match status" value="1"/>
</dbReference>
<dbReference type="InterPro" id="IPR017927">
    <property type="entry name" value="FAD-bd_FR_type"/>
</dbReference>
<evidence type="ECO:0000256" key="4">
    <source>
        <dbReference type="ARBA" id="ARBA00022723"/>
    </source>
</evidence>
<dbReference type="InterPro" id="IPR006058">
    <property type="entry name" value="2Fe2S_fd_BS"/>
</dbReference>
<keyword evidence="7" id="KW-0411">Iron-sulfur</keyword>
<dbReference type="PROSITE" id="PS51384">
    <property type="entry name" value="FAD_FR"/>
    <property type="match status" value="1"/>
</dbReference>
<dbReference type="PROSITE" id="PS00197">
    <property type="entry name" value="2FE2S_FER_1"/>
    <property type="match status" value="1"/>
</dbReference>
<evidence type="ECO:0000256" key="3">
    <source>
        <dbReference type="ARBA" id="ARBA00022714"/>
    </source>
</evidence>
<dbReference type="Proteomes" id="UP001180715">
    <property type="component" value="Unassembled WGS sequence"/>
</dbReference>
<protein>
    <submittedName>
        <fullName evidence="10">Ferredoxin-NADP reductase</fullName>
    </submittedName>
</protein>
<evidence type="ECO:0000256" key="6">
    <source>
        <dbReference type="ARBA" id="ARBA00023004"/>
    </source>
</evidence>
<dbReference type="InterPro" id="IPR012675">
    <property type="entry name" value="Beta-grasp_dom_sf"/>
</dbReference>
<evidence type="ECO:0000259" key="8">
    <source>
        <dbReference type="PROSITE" id="PS51085"/>
    </source>
</evidence>
<dbReference type="CDD" id="cd00207">
    <property type="entry name" value="fer2"/>
    <property type="match status" value="1"/>
</dbReference>
<dbReference type="Gene3D" id="2.40.30.10">
    <property type="entry name" value="Translation factors"/>
    <property type="match status" value="1"/>
</dbReference>
<dbReference type="PRINTS" id="PR00409">
    <property type="entry name" value="PHDIOXRDTASE"/>
</dbReference>